<feature type="compositionally biased region" description="Basic and acidic residues" evidence="3">
    <location>
        <begin position="911"/>
        <end position="926"/>
    </location>
</feature>
<feature type="compositionally biased region" description="Basic and acidic residues" evidence="3">
    <location>
        <begin position="1109"/>
        <end position="1123"/>
    </location>
</feature>
<feature type="compositionally biased region" description="Polar residues" evidence="3">
    <location>
        <begin position="512"/>
        <end position="532"/>
    </location>
</feature>
<keyword evidence="6" id="KW-1185">Reference proteome</keyword>
<name>A0A1Y1V7V2_9FUNG</name>
<feature type="region of interest" description="Disordered" evidence="3">
    <location>
        <begin position="886"/>
        <end position="1206"/>
    </location>
</feature>
<feature type="region of interest" description="Disordered" evidence="3">
    <location>
        <begin position="1"/>
        <end position="44"/>
    </location>
</feature>
<feature type="region of interest" description="Disordered" evidence="3">
    <location>
        <begin position="631"/>
        <end position="692"/>
    </location>
</feature>
<dbReference type="InterPro" id="IPR037141">
    <property type="entry name" value="NDT80_DNA-bd_dom_sf"/>
</dbReference>
<feature type="compositionally biased region" description="Polar residues" evidence="3">
    <location>
        <begin position="362"/>
        <end position="380"/>
    </location>
</feature>
<dbReference type="Pfam" id="PF05224">
    <property type="entry name" value="NDT80_PhoG"/>
    <property type="match status" value="1"/>
</dbReference>
<dbReference type="SUPFAM" id="SSF49417">
    <property type="entry name" value="p53-like transcription factors"/>
    <property type="match status" value="1"/>
</dbReference>
<evidence type="ECO:0000259" key="4">
    <source>
        <dbReference type="PROSITE" id="PS51517"/>
    </source>
</evidence>
<dbReference type="GO" id="GO:0051321">
    <property type="term" value="P:meiotic cell cycle"/>
    <property type="evidence" value="ECO:0007669"/>
    <property type="project" value="TreeGrafter"/>
</dbReference>
<organism evidence="5 6">
    <name type="scientific">Piromyces finnis</name>
    <dbReference type="NCBI Taxonomy" id="1754191"/>
    <lineage>
        <taxon>Eukaryota</taxon>
        <taxon>Fungi</taxon>
        <taxon>Fungi incertae sedis</taxon>
        <taxon>Chytridiomycota</taxon>
        <taxon>Chytridiomycota incertae sedis</taxon>
        <taxon>Neocallimastigomycetes</taxon>
        <taxon>Neocallimastigales</taxon>
        <taxon>Neocallimastigaceae</taxon>
        <taxon>Piromyces</taxon>
    </lineage>
</organism>
<dbReference type="PROSITE" id="PS51517">
    <property type="entry name" value="NDT80"/>
    <property type="match status" value="1"/>
</dbReference>
<dbReference type="EMBL" id="MCFH01000024">
    <property type="protein sequence ID" value="ORX49248.1"/>
    <property type="molecule type" value="Genomic_DNA"/>
</dbReference>
<feature type="compositionally biased region" description="Polar residues" evidence="3">
    <location>
        <begin position="983"/>
        <end position="1010"/>
    </location>
</feature>
<dbReference type="InterPro" id="IPR024061">
    <property type="entry name" value="NDT80_DNA-bd_dom"/>
</dbReference>
<dbReference type="Proteomes" id="UP000193719">
    <property type="component" value="Unassembled WGS sequence"/>
</dbReference>
<reference evidence="5 6" key="2">
    <citation type="submission" date="2016-08" db="EMBL/GenBank/DDBJ databases">
        <title>Pervasive Adenine N6-methylation of Active Genes in Fungi.</title>
        <authorList>
            <consortium name="DOE Joint Genome Institute"/>
            <person name="Mondo S.J."/>
            <person name="Dannebaum R.O."/>
            <person name="Kuo R.C."/>
            <person name="Labutti K."/>
            <person name="Haridas S."/>
            <person name="Kuo A."/>
            <person name="Salamov A."/>
            <person name="Ahrendt S.R."/>
            <person name="Lipzen A."/>
            <person name="Sullivan W."/>
            <person name="Andreopoulos W.B."/>
            <person name="Clum A."/>
            <person name="Lindquist E."/>
            <person name="Daum C."/>
            <person name="Ramamoorthy G.K."/>
            <person name="Gryganskyi A."/>
            <person name="Culley D."/>
            <person name="Magnuson J.K."/>
            <person name="James T.Y."/>
            <person name="O'Malley M.A."/>
            <person name="Stajich J.E."/>
            <person name="Spatafora J.W."/>
            <person name="Visel A."/>
            <person name="Grigoriev I.V."/>
        </authorList>
    </citation>
    <scope>NUCLEOTIDE SEQUENCE [LARGE SCALE GENOMIC DNA]</scope>
    <source>
        <strain evidence="6">finn</strain>
    </source>
</reference>
<feature type="compositionally biased region" description="Low complexity" evidence="3">
    <location>
        <begin position="631"/>
        <end position="687"/>
    </location>
</feature>
<dbReference type="PANTHER" id="PTHR35144">
    <property type="entry name" value="MEIOSIS-SPECIFIC TRANSCRIPTION FACTOR NDT80"/>
    <property type="match status" value="1"/>
</dbReference>
<feature type="compositionally biased region" description="Polar residues" evidence="3">
    <location>
        <begin position="400"/>
        <end position="452"/>
    </location>
</feature>
<protein>
    <recommendedName>
        <fullName evidence="4">NDT80 domain-containing protein</fullName>
    </recommendedName>
</protein>
<feature type="compositionally biased region" description="Polar residues" evidence="3">
    <location>
        <begin position="886"/>
        <end position="905"/>
    </location>
</feature>
<dbReference type="PANTHER" id="PTHR35144:SF2">
    <property type="entry name" value="MEIOSIS-SPECIFIC TRANSCRIPTION FACTOR NDT80"/>
    <property type="match status" value="1"/>
</dbReference>
<accession>A0A1Y1V7V2</accession>
<feature type="compositionally biased region" description="Polar residues" evidence="3">
    <location>
        <begin position="328"/>
        <end position="346"/>
    </location>
</feature>
<reference evidence="5 6" key="1">
    <citation type="submission" date="2016-08" db="EMBL/GenBank/DDBJ databases">
        <title>Genomes of anaerobic fungi encode conserved fungal cellulosomes for biomass hydrolysis.</title>
        <authorList>
            <consortium name="DOE Joint Genome Institute"/>
            <person name="Haitjema C.H."/>
            <person name="Gilmore S.P."/>
            <person name="Henske J.K."/>
            <person name="Solomon K.V."/>
            <person name="De Groot R."/>
            <person name="Kuo A."/>
            <person name="Mondo S.J."/>
            <person name="Salamov A.A."/>
            <person name="Labutti K."/>
            <person name="Zhao Z."/>
            <person name="Chiniquy J."/>
            <person name="Barry K."/>
            <person name="Brewer H.M."/>
            <person name="Purvine S.O."/>
            <person name="Wright A.T."/>
            <person name="Boxma B."/>
            <person name="Van Alen T."/>
            <person name="Hackstein J.H."/>
            <person name="Baker S.E."/>
            <person name="Grigoriev I.V."/>
            <person name="O'Malley M.A."/>
        </authorList>
    </citation>
    <scope>NUCLEOTIDE SEQUENCE [LARGE SCALE GENOMIC DNA]</scope>
    <source>
        <strain evidence="6">finn</strain>
    </source>
</reference>
<feature type="compositionally biased region" description="Polar residues" evidence="3">
    <location>
        <begin position="1124"/>
        <end position="1133"/>
    </location>
</feature>
<dbReference type="GO" id="GO:0003700">
    <property type="term" value="F:DNA-binding transcription factor activity"/>
    <property type="evidence" value="ECO:0007669"/>
    <property type="project" value="UniProtKB-UniRule"/>
</dbReference>
<dbReference type="STRING" id="1754191.A0A1Y1V7V2"/>
<feature type="compositionally biased region" description="Basic residues" evidence="3">
    <location>
        <begin position="1197"/>
        <end position="1206"/>
    </location>
</feature>
<keyword evidence="1 2" id="KW-0238">DNA-binding</keyword>
<feature type="compositionally biased region" description="Basic and acidic residues" evidence="3">
    <location>
        <begin position="1011"/>
        <end position="1031"/>
    </location>
</feature>
<feature type="compositionally biased region" description="Polar residues" evidence="3">
    <location>
        <begin position="1"/>
        <end position="35"/>
    </location>
</feature>
<dbReference type="GO" id="GO:0000228">
    <property type="term" value="C:nuclear chromosome"/>
    <property type="evidence" value="ECO:0007669"/>
    <property type="project" value="TreeGrafter"/>
</dbReference>
<dbReference type="InterPro" id="IPR008967">
    <property type="entry name" value="p53-like_TF_DNA-bd_sf"/>
</dbReference>
<dbReference type="OrthoDB" id="2288358at2759"/>
<evidence type="ECO:0000256" key="1">
    <source>
        <dbReference type="ARBA" id="ARBA00023125"/>
    </source>
</evidence>
<feature type="compositionally biased region" description="Low complexity" evidence="3">
    <location>
        <begin position="347"/>
        <end position="361"/>
    </location>
</feature>
<feature type="compositionally biased region" description="Polar residues" evidence="3">
    <location>
        <begin position="844"/>
        <end position="858"/>
    </location>
</feature>
<dbReference type="InterPro" id="IPR052605">
    <property type="entry name" value="Fungal_trans_regulator"/>
</dbReference>
<feature type="compositionally biased region" description="Basic and acidic residues" evidence="3">
    <location>
        <begin position="1156"/>
        <end position="1182"/>
    </location>
</feature>
<feature type="compositionally biased region" description="Acidic residues" evidence="3">
    <location>
        <begin position="1060"/>
        <end position="1069"/>
    </location>
</feature>
<feature type="compositionally biased region" description="Basic and acidic residues" evidence="3">
    <location>
        <begin position="1070"/>
        <end position="1087"/>
    </location>
</feature>
<dbReference type="GO" id="GO:0003677">
    <property type="term" value="F:DNA binding"/>
    <property type="evidence" value="ECO:0007669"/>
    <property type="project" value="UniProtKB-KW"/>
</dbReference>
<dbReference type="GO" id="GO:0045944">
    <property type="term" value="P:positive regulation of transcription by RNA polymerase II"/>
    <property type="evidence" value="ECO:0007669"/>
    <property type="project" value="TreeGrafter"/>
</dbReference>
<feature type="compositionally biased region" description="Acidic residues" evidence="3">
    <location>
        <begin position="1183"/>
        <end position="1193"/>
    </location>
</feature>
<gene>
    <name evidence="5" type="ORF">BCR36DRAFT_583851</name>
</gene>
<feature type="compositionally biased region" description="Low complexity" evidence="3">
    <location>
        <begin position="823"/>
        <end position="843"/>
    </location>
</feature>
<evidence type="ECO:0000313" key="6">
    <source>
        <dbReference type="Proteomes" id="UP000193719"/>
    </source>
</evidence>
<proteinExistence type="predicted"/>
<feature type="compositionally biased region" description="Polar residues" evidence="3">
    <location>
        <begin position="540"/>
        <end position="551"/>
    </location>
</feature>
<sequence>MVTEICNPQDSTVVDKNSTEVTSFSNYSSPQTDNQVPGEEQKNDEEVYECKVNAIQPETRMSDIVSDEEFKEEVAKYSGPPFSGTIQVLPIFNLDKSKSFKIDLQAKVDRGFFLNEGIWICYRRNYFQVKTFFNLIEHRKNIPERNELPHSINNIYVELPDRGISKVINFYVGIEAIITRCNGKVEIVQHTAKRDKASQKSPGLRLIYPGGDLSSYNHSLEQNTIVLYERLQFRKATSNNGKRATSQQFYSVVVKLYGQLVDGENIPIAYIESSPIVVRGRSPGHYAQQTNSLNRFKILTPNRAQKRSKKTNFDITPSSSTNSSPISQMQPKYQNISPAPSVQNPAYYNGNINYNQNQGVYDSSNSRQDEINSNSGYFSENNNIINGNPQQPISPISPMNYHSNSSSVQNSPTNPTNFTYNSNSKQIYNASTPNYSNSVTHYDSKQQPSSYEYSYPNNNREINRNNNYNGNNYQNGNYNNNYNGQFNYEDNRGMTTNKNQNGFQINPIQNQNNAGSTFYNSQNQNQGDSYSLGQPLYNGQPGSINQTNQTGSTVSIFNNNVNVDQQGNYNAYSSNQYQNSLTSLSSMQPTQPQAYQIQSPYQQPTNSTQQFSQANINNEIQQSYKPIQNQAYNNNNYSFSNGNQSSNTYSSNANNTSDSYYYANQASQQSNQRNNTQQTYSYNYTNNGMNITYQNRGQTQTSAQNSSQNQNTIIYQQAQPQQVQGSNQGTSIVYSQQQNGQNNTAAIFYQQQQNSPVMVYRQNSTQQQMQSSLYSKQSQPQQTGNVVYSPNGIIIRQQQGNTVVYQQQTPLPTSNTTPLYSKPSTTQPSVQSQQPQTQQPSSTYNPQLTSQYSSVPQNTTSQITSSIQTVPLSQKAPINPAIQSTQVKVESQTEPLSQTSYNSTKPLVKSESQEKDDSTSPQEHKNPPLFAKSLYETALNNIKAENVEEEGVNEIKDDKVEHDEKDNVEKEDVEVKNEKINDQENTADLSDTNNKSMENMNTEISSNSVGTKEEKSVEKPREGKLVEESKQIEAPSQVDEPKQVEESKQVEAPSQADEQIQVDEPNEETTEIKPIEKEKSIKEDNKVIETNSSVETPVPKATNDNDNGDANKDPMNELNHDTKTTITDVTISNEAAEETEQPDEKINTATQALLTDEEKGKTEKEESSKEASISCEKRKFDESQDNEDEEDEQAESHKKRKSSIHE</sequence>
<evidence type="ECO:0000256" key="2">
    <source>
        <dbReference type="PROSITE-ProRule" id="PRU00850"/>
    </source>
</evidence>
<feature type="DNA-binding region" description="NDT80" evidence="2">
    <location>
        <begin position="42"/>
        <end position="290"/>
    </location>
</feature>
<feature type="region of interest" description="Disordered" evidence="3">
    <location>
        <begin position="809"/>
        <end position="860"/>
    </location>
</feature>
<feature type="compositionally biased region" description="Low complexity" evidence="3">
    <location>
        <begin position="315"/>
        <end position="327"/>
    </location>
</feature>
<feature type="compositionally biased region" description="Basic and acidic residues" evidence="3">
    <location>
        <begin position="1039"/>
        <end position="1049"/>
    </location>
</feature>
<feature type="region of interest" description="Disordered" evidence="3">
    <location>
        <begin position="512"/>
        <end position="551"/>
    </location>
</feature>
<comment type="caution">
    <text evidence="5">The sequence shown here is derived from an EMBL/GenBank/DDBJ whole genome shotgun (WGS) entry which is preliminary data.</text>
</comment>
<dbReference type="Gene3D" id="2.60.40.1390">
    <property type="entry name" value="NDT80 DNA-binding domain"/>
    <property type="match status" value="1"/>
</dbReference>
<feature type="compositionally biased region" description="Low complexity" evidence="3">
    <location>
        <begin position="381"/>
        <end position="396"/>
    </location>
</feature>
<feature type="compositionally biased region" description="Basic and acidic residues" evidence="3">
    <location>
        <begin position="953"/>
        <end position="982"/>
    </location>
</feature>
<feature type="region of interest" description="Disordered" evidence="3">
    <location>
        <begin position="301"/>
        <end position="452"/>
    </location>
</feature>
<feature type="domain" description="NDT80" evidence="4">
    <location>
        <begin position="42"/>
        <end position="290"/>
    </location>
</feature>
<evidence type="ECO:0000313" key="5">
    <source>
        <dbReference type="EMBL" id="ORX49248.1"/>
    </source>
</evidence>
<dbReference type="AlphaFoldDB" id="A0A1Y1V7V2"/>
<feature type="region of interest" description="Disordered" evidence="3">
    <location>
        <begin position="761"/>
        <end position="785"/>
    </location>
</feature>
<evidence type="ECO:0000256" key="3">
    <source>
        <dbReference type="SAM" id="MobiDB-lite"/>
    </source>
</evidence>
<feature type="compositionally biased region" description="Polar residues" evidence="3">
    <location>
        <begin position="810"/>
        <end position="819"/>
    </location>
</feature>